<feature type="domain" description="Transposase IS66 central" evidence="1">
    <location>
        <begin position="2"/>
        <end position="39"/>
    </location>
</feature>
<dbReference type="Proteomes" id="UP000245124">
    <property type="component" value="Unassembled WGS sequence"/>
</dbReference>
<dbReference type="InterPro" id="IPR004291">
    <property type="entry name" value="Transposase_IS66_central"/>
</dbReference>
<dbReference type="InterPro" id="IPR052344">
    <property type="entry name" value="Transposase-related"/>
</dbReference>
<dbReference type="Pfam" id="PF03050">
    <property type="entry name" value="DDE_Tnp_IS66"/>
    <property type="match status" value="1"/>
</dbReference>
<protein>
    <submittedName>
        <fullName evidence="2">Transposase, unclassified family protein</fullName>
    </submittedName>
</protein>
<comment type="caution">
    <text evidence="2">The sequence shown here is derived from an EMBL/GenBank/DDBJ whole genome shotgun (WGS) entry which is preliminary data.</text>
</comment>
<organism evidence="2 3">
    <name type="scientific">Nostoc commune NIES-4072</name>
    <dbReference type="NCBI Taxonomy" id="2005467"/>
    <lineage>
        <taxon>Bacteria</taxon>
        <taxon>Bacillati</taxon>
        <taxon>Cyanobacteriota</taxon>
        <taxon>Cyanophyceae</taxon>
        <taxon>Nostocales</taxon>
        <taxon>Nostocaceae</taxon>
        <taxon>Nostoc</taxon>
    </lineage>
</organism>
<gene>
    <name evidence="2" type="ORF">NIES4072_69810</name>
</gene>
<proteinExistence type="predicted"/>
<keyword evidence="3" id="KW-1185">Reference proteome</keyword>
<evidence type="ECO:0000313" key="2">
    <source>
        <dbReference type="EMBL" id="GBG23269.1"/>
    </source>
</evidence>
<sequence length="84" mass="9442">MVAFFYNPQLPPTNNEAERALRHAVIARRISYGTRSSEGSLAYCSILSVIETCRLRNVDPWSYIAQVLTQARKGIKCEKIPLAS</sequence>
<dbReference type="AlphaFoldDB" id="A0A2R5FYZ0"/>
<dbReference type="PANTHER" id="PTHR33678">
    <property type="entry name" value="BLL1576 PROTEIN"/>
    <property type="match status" value="1"/>
</dbReference>
<dbReference type="EMBL" id="BDUD01000002">
    <property type="protein sequence ID" value="GBG23269.1"/>
    <property type="molecule type" value="Genomic_DNA"/>
</dbReference>
<evidence type="ECO:0000259" key="1">
    <source>
        <dbReference type="Pfam" id="PF03050"/>
    </source>
</evidence>
<accession>A0A2R5FYZ0</accession>
<evidence type="ECO:0000313" key="3">
    <source>
        <dbReference type="Proteomes" id="UP000245124"/>
    </source>
</evidence>
<reference evidence="2 3" key="1">
    <citation type="submission" date="2017-06" db="EMBL/GenBank/DDBJ databases">
        <title>Genome sequencing of cyanobaciteial culture collection at National Institute for Environmental Studies (NIES).</title>
        <authorList>
            <person name="Hirose Y."/>
            <person name="Shimura Y."/>
            <person name="Fujisawa T."/>
            <person name="Nakamura Y."/>
            <person name="Kawachi M."/>
        </authorList>
    </citation>
    <scope>NUCLEOTIDE SEQUENCE [LARGE SCALE GENOMIC DNA]</scope>
    <source>
        <strain evidence="2 3">NIES-4072</strain>
    </source>
</reference>
<name>A0A2R5FYZ0_NOSCO</name>